<dbReference type="AlphaFoldDB" id="A0AA92C5F0"/>
<evidence type="ECO:0000313" key="2">
    <source>
        <dbReference type="Proteomes" id="UP000244335"/>
    </source>
</evidence>
<accession>A0AA92C5F0</accession>
<sequence length="333" mass="34800">MKKPVVRVLGQSGTDLIPGWGAKLESVTYTDNEGSDADEIEIVFNVSPPFPRPPAKGTRYILEYGWGLQALRNAGVFTFQSASLNKSVGDAWTMAITARSADFVDAEKTADTSHFEDTTAGEIFQKLAKEAGKTAVVDSDVGSIKIPYRLRYGQSALSFGQTLADEIGGSLKLAGGKWIVTAKGASKTASSKAMPTIVIPIERIMDAGISTEGRADTKEIEAGYFDADAGRWVSEKAAGKGKSSRASVLHPSASLGEAKVRGKAEATDLARAAISGSLTVEGDVDAMAGAPLVLPGFGEWAGDDLTAGAISHSFTFDESGGWLMTVEIAAKGG</sequence>
<organism evidence="1 2">
    <name type="scientific">Rhizobium rhizogenes</name>
    <name type="common">Agrobacterium rhizogenes</name>
    <dbReference type="NCBI Taxonomy" id="359"/>
    <lineage>
        <taxon>Bacteria</taxon>
        <taxon>Pseudomonadati</taxon>
        <taxon>Pseudomonadota</taxon>
        <taxon>Alphaproteobacteria</taxon>
        <taxon>Hyphomicrobiales</taxon>
        <taxon>Rhizobiaceae</taxon>
        <taxon>Rhizobium/Agrobacterium group</taxon>
        <taxon>Rhizobium</taxon>
    </lineage>
</organism>
<comment type="caution">
    <text evidence="1">The sequence shown here is derived from an EMBL/GenBank/DDBJ whole genome shotgun (WGS) entry which is preliminary data.</text>
</comment>
<dbReference type="RefSeq" id="WP_116493656.1">
    <property type="nucleotide sequence ID" value="NZ_QDFR01000001.1"/>
</dbReference>
<evidence type="ECO:0008006" key="3">
    <source>
        <dbReference type="Google" id="ProtNLM"/>
    </source>
</evidence>
<dbReference type="Proteomes" id="UP000244335">
    <property type="component" value="Unassembled WGS sequence"/>
</dbReference>
<reference evidence="1 2" key="1">
    <citation type="submission" date="2018-04" db="EMBL/GenBank/DDBJ databases">
        <authorList>
            <person name="Hagen T."/>
        </authorList>
    </citation>
    <scope>NUCLEOTIDE SEQUENCE [LARGE SCALE GENOMIC DNA]</scope>
    <source>
        <strain evidence="1 2">TPD7009</strain>
    </source>
</reference>
<dbReference type="SUPFAM" id="SSF69279">
    <property type="entry name" value="Phage tail proteins"/>
    <property type="match status" value="1"/>
</dbReference>
<evidence type="ECO:0000313" key="1">
    <source>
        <dbReference type="EMBL" id="PVE56289.1"/>
    </source>
</evidence>
<proteinExistence type="predicted"/>
<gene>
    <name evidence="1" type="ORF">DC430_00295</name>
</gene>
<dbReference type="EMBL" id="QDFR01000001">
    <property type="protein sequence ID" value="PVE56289.1"/>
    <property type="molecule type" value="Genomic_DNA"/>
</dbReference>
<protein>
    <recommendedName>
        <fullName evidence="3">Late control protein</fullName>
    </recommendedName>
</protein>
<name>A0AA92C5F0_RHIRH</name>